<dbReference type="HOGENOM" id="CLU_1006960_0_0_5"/>
<dbReference type="Proteomes" id="UP000000245">
    <property type="component" value="Plasmid pACRY04"/>
</dbReference>
<keyword evidence="4" id="KW-1185">Reference proteome</keyword>
<feature type="signal peptide" evidence="2">
    <location>
        <begin position="1"/>
        <end position="19"/>
    </location>
</feature>
<sequence>MRLCSISAVAVFVAAPAFAQSAAPSPDAALWASASKGAAGELQLYLGQYPHGQFAGQAKAALAALNSRPAAFPAPTAKAAASSATSKPSKPAPSPTVSKPANLKPGWLVEVRATHQQATSSGQTWLPDPVALSLKPQPGPVFNIATLAQGIPAAGTLPAIAGSAKWLVRKAGQWGIGTDIKWHNTGPCTATVTVQGNRIIKSTTNQVSYAPGSGDTSFSAALSLTPGVYNVAWTLVCQPTSSYLPGKDATLSLLVAPPQGALAAPTTGEFVYQPNK</sequence>
<evidence type="ECO:0000313" key="4">
    <source>
        <dbReference type="Proteomes" id="UP000000245"/>
    </source>
</evidence>
<name>A5FU89_ACICJ</name>
<gene>
    <name evidence="3" type="ordered locus">Acry_3574</name>
</gene>
<reference evidence="3 4" key="1">
    <citation type="submission" date="2007-05" db="EMBL/GenBank/DDBJ databases">
        <title>Complete sequence of plasmid4 pACRY04 of Acidiphilium cryptum JF-5.</title>
        <authorList>
            <consortium name="US DOE Joint Genome Institute"/>
            <person name="Copeland A."/>
            <person name="Lucas S."/>
            <person name="Lapidus A."/>
            <person name="Barry K."/>
            <person name="Detter J.C."/>
            <person name="Glavina del Rio T."/>
            <person name="Hammon N."/>
            <person name="Israni S."/>
            <person name="Dalin E."/>
            <person name="Tice H."/>
            <person name="Pitluck S."/>
            <person name="Sims D."/>
            <person name="Brettin T."/>
            <person name="Bruce D."/>
            <person name="Han C."/>
            <person name="Schmutz J."/>
            <person name="Larimer F."/>
            <person name="Land M."/>
            <person name="Hauser L."/>
            <person name="Kyrpides N."/>
            <person name="Kim E."/>
            <person name="Magnuson T."/>
            <person name="Richardson P."/>
        </authorList>
    </citation>
    <scope>NUCLEOTIDE SEQUENCE [LARGE SCALE GENOMIC DNA]</scope>
    <source>
        <strain evidence="3 4">JF-5</strain>
        <plasmid evidence="4">Plasmid pACRY04</plasmid>
    </source>
</reference>
<organism evidence="3 4">
    <name type="scientific">Acidiphilium cryptum (strain JF-5)</name>
    <dbReference type="NCBI Taxonomy" id="349163"/>
    <lineage>
        <taxon>Bacteria</taxon>
        <taxon>Pseudomonadati</taxon>
        <taxon>Pseudomonadota</taxon>
        <taxon>Alphaproteobacteria</taxon>
        <taxon>Acetobacterales</taxon>
        <taxon>Acidocellaceae</taxon>
        <taxon>Acidiphilium</taxon>
    </lineage>
</organism>
<feature type="region of interest" description="Disordered" evidence="1">
    <location>
        <begin position="76"/>
        <end position="103"/>
    </location>
</feature>
<keyword evidence="2" id="KW-0732">Signal</keyword>
<geneLocation type="plasmid" evidence="3 4">
    <name>pACRY04</name>
</geneLocation>
<proteinExistence type="predicted"/>
<feature type="chain" id="PRO_5002683054" evidence="2">
    <location>
        <begin position="20"/>
        <end position="276"/>
    </location>
</feature>
<dbReference type="AlphaFoldDB" id="A5FU89"/>
<dbReference type="KEGG" id="acr:Acry_3574"/>
<evidence type="ECO:0000256" key="2">
    <source>
        <dbReference type="SAM" id="SignalP"/>
    </source>
</evidence>
<evidence type="ECO:0000313" key="3">
    <source>
        <dbReference type="EMBL" id="ABQ29171.1"/>
    </source>
</evidence>
<protein>
    <submittedName>
        <fullName evidence="3">Uncharacterized protein</fullName>
    </submittedName>
</protein>
<keyword evidence="3" id="KW-0614">Plasmid</keyword>
<evidence type="ECO:0000256" key="1">
    <source>
        <dbReference type="SAM" id="MobiDB-lite"/>
    </source>
</evidence>
<feature type="compositionally biased region" description="Low complexity" evidence="1">
    <location>
        <begin position="76"/>
        <end position="101"/>
    </location>
</feature>
<dbReference type="EMBL" id="CP000692">
    <property type="protein sequence ID" value="ABQ29171.1"/>
    <property type="molecule type" value="Genomic_DNA"/>
</dbReference>
<accession>A5FU89</accession>